<dbReference type="Pfam" id="PF04542">
    <property type="entry name" value="Sigma70_r2"/>
    <property type="match status" value="1"/>
</dbReference>
<proteinExistence type="predicted"/>
<comment type="caution">
    <text evidence="2">The sequence shown here is derived from an EMBL/GenBank/DDBJ whole genome shotgun (WGS) entry which is preliminary data.</text>
</comment>
<organism evidence="2 3">
    <name type="scientific">Calorimonas adulescens</name>
    <dbReference type="NCBI Taxonomy" id="2606906"/>
    <lineage>
        <taxon>Bacteria</taxon>
        <taxon>Bacillati</taxon>
        <taxon>Bacillota</taxon>
        <taxon>Clostridia</taxon>
        <taxon>Thermoanaerobacterales</taxon>
        <taxon>Thermoanaerobacteraceae</taxon>
        <taxon>Calorimonas</taxon>
    </lineage>
</organism>
<protein>
    <recommendedName>
        <fullName evidence="1">RNA polymerase sigma-70 region 2 domain-containing protein</fullName>
    </recommendedName>
</protein>
<feature type="domain" description="RNA polymerase sigma-70 region 2" evidence="1">
    <location>
        <begin position="4"/>
        <end position="60"/>
    </location>
</feature>
<dbReference type="GO" id="GO:0003700">
    <property type="term" value="F:DNA-binding transcription factor activity"/>
    <property type="evidence" value="ECO:0007669"/>
    <property type="project" value="InterPro"/>
</dbReference>
<dbReference type="InterPro" id="IPR013325">
    <property type="entry name" value="RNA_pol_sigma_r2"/>
</dbReference>
<evidence type="ECO:0000313" key="2">
    <source>
        <dbReference type="EMBL" id="TZE80690.1"/>
    </source>
</evidence>
<evidence type="ECO:0000313" key="3">
    <source>
        <dbReference type="Proteomes" id="UP000322976"/>
    </source>
</evidence>
<dbReference type="SUPFAM" id="SSF88946">
    <property type="entry name" value="Sigma2 domain of RNA polymerase sigma factors"/>
    <property type="match status" value="1"/>
</dbReference>
<accession>A0A5D8Q7M5</accession>
<name>A0A5D8Q7M5_9THEO</name>
<keyword evidence="3" id="KW-1185">Reference proteome</keyword>
<dbReference type="Gene3D" id="1.10.1740.10">
    <property type="match status" value="1"/>
</dbReference>
<gene>
    <name evidence="2" type="ORF">FWJ32_12515</name>
</gene>
<dbReference type="GO" id="GO:0006352">
    <property type="term" value="P:DNA-templated transcription initiation"/>
    <property type="evidence" value="ECO:0007669"/>
    <property type="project" value="InterPro"/>
</dbReference>
<sequence length="69" mass="7941">MWQDLCRLVFHYLLGLGISKADAEDLAQETLLSTYLHLDGIQDGKLKSYVLLTAKNKYIDTCWPPITWI</sequence>
<dbReference type="RefSeq" id="WP_149546303.1">
    <property type="nucleotide sequence ID" value="NZ_VTPS01000027.1"/>
</dbReference>
<dbReference type="EMBL" id="VTPS01000027">
    <property type="protein sequence ID" value="TZE80690.1"/>
    <property type="molecule type" value="Genomic_DNA"/>
</dbReference>
<evidence type="ECO:0000259" key="1">
    <source>
        <dbReference type="Pfam" id="PF04542"/>
    </source>
</evidence>
<reference evidence="2 3" key="1">
    <citation type="submission" date="2019-08" db="EMBL/GenBank/DDBJ databases">
        <title>Calorimonas adulescens gen. nov., sp. nov., an anaerobic thermophilic bacterium from Sakhalin hot spring.</title>
        <authorList>
            <person name="Khomyakova M.A."/>
            <person name="Merkel A.Y."/>
            <person name="Novikov A."/>
            <person name="Bonch-Osmolovskaya E.A."/>
            <person name="Slobodkin A.I."/>
        </authorList>
    </citation>
    <scope>NUCLEOTIDE SEQUENCE [LARGE SCALE GENOMIC DNA]</scope>
    <source>
        <strain evidence="2 3">A05MB</strain>
    </source>
</reference>
<dbReference type="Proteomes" id="UP000322976">
    <property type="component" value="Unassembled WGS sequence"/>
</dbReference>
<dbReference type="AlphaFoldDB" id="A0A5D8Q7M5"/>
<dbReference type="InterPro" id="IPR007627">
    <property type="entry name" value="RNA_pol_sigma70_r2"/>
</dbReference>